<feature type="region of interest" description="Disordered" evidence="11">
    <location>
        <begin position="243"/>
        <end position="270"/>
    </location>
</feature>
<dbReference type="InterPro" id="IPR012919">
    <property type="entry name" value="SUN_dom"/>
</dbReference>
<dbReference type="PANTHER" id="PTHR45670:SF1">
    <property type="entry name" value="E3 UBIQUITIN-PROTEIN LIGASE HECTD1"/>
    <property type="match status" value="1"/>
</dbReference>
<protein>
    <recommendedName>
        <fullName evidence="10">E3 ubiquitin-protein ligase</fullName>
        <ecNumber evidence="10">2.3.2.26</ecNumber>
    </recommendedName>
</protein>
<dbReference type="GeneTree" id="ENSGT00940000156572"/>
<keyword evidence="5" id="KW-0677">Repeat</keyword>
<organism evidence="14 15">
    <name type="scientific">Salmo trutta</name>
    <name type="common">Brown trout</name>
    <dbReference type="NCBI Taxonomy" id="8032"/>
    <lineage>
        <taxon>Eukaryota</taxon>
        <taxon>Metazoa</taxon>
        <taxon>Chordata</taxon>
        <taxon>Craniata</taxon>
        <taxon>Vertebrata</taxon>
        <taxon>Euteleostomi</taxon>
        <taxon>Actinopterygii</taxon>
        <taxon>Neopterygii</taxon>
        <taxon>Teleostei</taxon>
        <taxon>Protacanthopterygii</taxon>
        <taxon>Salmoniformes</taxon>
        <taxon>Salmonidae</taxon>
        <taxon>Salmoninae</taxon>
        <taxon>Salmo</taxon>
    </lineage>
</organism>
<evidence type="ECO:0000313" key="15">
    <source>
        <dbReference type="Proteomes" id="UP000472277"/>
    </source>
</evidence>
<dbReference type="Gene3D" id="3.90.1750.10">
    <property type="entry name" value="Hect, E3 ligase catalytic domains"/>
    <property type="match status" value="2"/>
</dbReference>
<evidence type="ECO:0000259" key="13">
    <source>
        <dbReference type="PROSITE" id="PS51416"/>
    </source>
</evidence>
<dbReference type="SUPFAM" id="SSF56204">
    <property type="entry name" value="Hect, E3 ligase catalytic domain"/>
    <property type="match status" value="1"/>
</dbReference>
<dbReference type="GO" id="GO:0070534">
    <property type="term" value="P:protein K63-linked ubiquitination"/>
    <property type="evidence" value="ECO:0007669"/>
    <property type="project" value="TreeGrafter"/>
</dbReference>
<dbReference type="InterPro" id="IPR011989">
    <property type="entry name" value="ARM-like"/>
</dbReference>
<evidence type="ECO:0000256" key="8">
    <source>
        <dbReference type="PROSITE-ProRule" id="PRU00023"/>
    </source>
</evidence>
<dbReference type="InterPro" id="IPR000569">
    <property type="entry name" value="HECT_dom"/>
</dbReference>
<dbReference type="InterPro" id="IPR036770">
    <property type="entry name" value="Ankyrin_rpt-contain_sf"/>
</dbReference>
<dbReference type="Pfam" id="PF07738">
    <property type="entry name" value="Sad1_UNC"/>
    <property type="match status" value="1"/>
</dbReference>
<feature type="compositionally biased region" description="Acidic residues" evidence="11">
    <location>
        <begin position="1666"/>
        <end position="1702"/>
    </location>
</feature>
<feature type="active site" description="Glycyl thioester intermediate" evidence="9">
    <location>
        <position position="2479"/>
    </location>
</feature>
<reference evidence="14" key="2">
    <citation type="submission" date="2025-09" db="UniProtKB">
        <authorList>
            <consortium name="Ensembl"/>
        </authorList>
    </citation>
    <scope>IDENTIFICATION</scope>
</reference>
<feature type="region of interest" description="Disordered" evidence="11">
    <location>
        <begin position="1729"/>
        <end position="1758"/>
    </location>
</feature>
<feature type="region of interest" description="Disordered" evidence="11">
    <location>
        <begin position="1665"/>
        <end position="1708"/>
    </location>
</feature>
<dbReference type="Proteomes" id="UP000472277">
    <property type="component" value="Chromosome 33"/>
</dbReference>
<dbReference type="PROSITE" id="PS51416">
    <property type="entry name" value="MIB_HERC2"/>
    <property type="match status" value="1"/>
</dbReference>
<comment type="similarity">
    <text evidence="3 10">Belongs to the UPL family. K-HECT subfamily.</text>
</comment>
<dbReference type="SMART" id="SM00248">
    <property type="entry name" value="ANK"/>
    <property type="match status" value="3"/>
</dbReference>
<dbReference type="FunFam" id="1.25.10.10:FF:000051">
    <property type="entry name" value="E3 ubiquitin-protein ligase HECTD1 isoform X1"/>
    <property type="match status" value="1"/>
</dbReference>
<dbReference type="UniPathway" id="UPA00143"/>
<dbReference type="InterPro" id="IPR002110">
    <property type="entry name" value="Ankyrin_rpt"/>
</dbReference>
<dbReference type="FunFam" id="3.90.1750.10:FF:000021">
    <property type="entry name" value="E3 ubiquitin-protein ligase HECTD1 isoform X1"/>
    <property type="match status" value="1"/>
</dbReference>
<evidence type="ECO:0000313" key="14">
    <source>
        <dbReference type="Ensembl" id="ENSSTUP00000053583.1"/>
    </source>
</evidence>
<evidence type="ECO:0000259" key="12">
    <source>
        <dbReference type="PROSITE" id="PS50237"/>
    </source>
</evidence>
<reference evidence="14" key="1">
    <citation type="submission" date="2025-08" db="UniProtKB">
        <authorList>
            <consortium name="Ensembl"/>
        </authorList>
    </citation>
    <scope>IDENTIFICATION</scope>
</reference>
<feature type="compositionally biased region" description="Basic and acidic residues" evidence="11">
    <location>
        <begin position="454"/>
        <end position="469"/>
    </location>
</feature>
<evidence type="ECO:0000256" key="4">
    <source>
        <dbReference type="ARBA" id="ARBA00022679"/>
    </source>
</evidence>
<keyword evidence="4 10" id="KW-0808">Transferase</keyword>
<dbReference type="GO" id="GO:0061630">
    <property type="term" value="F:ubiquitin protein ligase activity"/>
    <property type="evidence" value="ECO:0007669"/>
    <property type="project" value="UniProtKB-UniRule"/>
</dbReference>
<evidence type="ECO:0000256" key="1">
    <source>
        <dbReference type="ARBA" id="ARBA00000885"/>
    </source>
</evidence>
<dbReference type="FunFam" id="2.30.30.40:FF:000085">
    <property type="entry name" value="E3 ubiquitin-protein ligase HECTD1 isoform X1"/>
    <property type="match status" value="1"/>
</dbReference>
<keyword evidence="15" id="KW-1185">Reference proteome</keyword>
<evidence type="ECO:0000256" key="2">
    <source>
        <dbReference type="ARBA" id="ARBA00004906"/>
    </source>
</evidence>
<dbReference type="Pfam" id="PF12796">
    <property type="entry name" value="Ank_2"/>
    <property type="match status" value="1"/>
</dbReference>
<dbReference type="FunFam" id="1.25.40.20:FF:000033">
    <property type="entry name" value="E3 ubiquitin-protein ligase HECTD1 isoform X2"/>
    <property type="match status" value="1"/>
</dbReference>
<evidence type="ECO:0000256" key="5">
    <source>
        <dbReference type="ARBA" id="ARBA00022737"/>
    </source>
</evidence>
<dbReference type="Gene3D" id="2.60.120.260">
    <property type="entry name" value="Galactose-binding domain-like"/>
    <property type="match status" value="1"/>
</dbReference>
<dbReference type="FunFam" id="3.30.2410.10:FF:000007">
    <property type="entry name" value="Putative E3 ubiquitin-protein ligase HECTD1"/>
    <property type="match status" value="1"/>
</dbReference>
<dbReference type="InterPro" id="IPR045322">
    <property type="entry name" value="HECTD1/TRIP12-like"/>
</dbReference>
<dbReference type="Gene3D" id="3.30.2410.10">
    <property type="entry name" value="Hect, E3 ligase catalytic domain"/>
    <property type="match status" value="1"/>
</dbReference>
<dbReference type="Ensembl" id="ENSSTUT00000056011.1">
    <property type="protein sequence ID" value="ENSSTUP00000053583.1"/>
    <property type="gene ID" value="ENSSTUG00000022570.1"/>
</dbReference>
<dbReference type="PROSITE" id="PS50088">
    <property type="entry name" value="ANK_REPEAT"/>
    <property type="match status" value="2"/>
</dbReference>
<dbReference type="Pfam" id="PF06701">
    <property type="entry name" value="MIB_HERC2"/>
    <property type="match status" value="1"/>
</dbReference>
<feature type="region of interest" description="Disordered" evidence="11">
    <location>
        <begin position="627"/>
        <end position="658"/>
    </location>
</feature>
<dbReference type="SUPFAM" id="SSF49785">
    <property type="entry name" value="Galactose-binding domain-like"/>
    <property type="match status" value="1"/>
</dbReference>
<feature type="compositionally biased region" description="Polar residues" evidence="11">
    <location>
        <begin position="248"/>
        <end position="264"/>
    </location>
</feature>
<feature type="region of interest" description="Disordered" evidence="11">
    <location>
        <begin position="1549"/>
        <end position="1568"/>
    </location>
</feature>
<dbReference type="Gene3D" id="3.30.2160.10">
    <property type="entry name" value="Hect, E3 ligase catalytic domain"/>
    <property type="match status" value="1"/>
</dbReference>
<dbReference type="GO" id="GO:0046872">
    <property type="term" value="F:metal ion binding"/>
    <property type="evidence" value="ECO:0007669"/>
    <property type="project" value="InterPro"/>
</dbReference>
<dbReference type="SMART" id="SM00119">
    <property type="entry name" value="HECTc"/>
    <property type="match status" value="1"/>
</dbReference>
<dbReference type="PROSITE" id="PS50297">
    <property type="entry name" value="ANK_REP_REGION"/>
    <property type="match status" value="2"/>
</dbReference>
<feature type="compositionally biased region" description="Basic and acidic residues" evidence="11">
    <location>
        <begin position="639"/>
        <end position="658"/>
    </location>
</feature>
<feature type="domain" description="MIB/HERC2" evidence="13">
    <location>
        <begin position="1266"/>
        <end position="1338"/>
    </location>
</feature>
<dbReference type="Gene3D" id="1.25.40.20">
    <property type="entry name" value="Ankyrin repeat-containing domain"/>
    <property type="match status" value="1"/>
</dbReference>
<dbReference type="InterPro" id="IPR010606">
    <property type="entry name" value="Mib_Herc2"/>
</dbReference>
<evidence type="ECO:0000256" key="7">
    <source>
        <dbReference type="ARBA" id="ARBA00023043"/>
    </source>
</evidence>
<dbReference type="Pfam" id="PF00632">
    <property type="entry name" value="HECT"/>
    <property type="match status" value="1"/>
</dbReference>
<accession>A0A674A308</accession>
<dbReference type="InterPro" id="IPR035983">
    <property type="entry name" value="Hect_E3_ubiquitin_ligase"/>
</dbReference>
<dbReference type="PROSITE" id="PS50237">
    <property type="entry name" value="HECT"/>
    <property type="match status" value="1"/>
</dbReference>
<feature type="repeat" description="ANK" evidence="8">
    <location>
        <begin position="426"/>
        <end position="458"/>
    </location>
</feature>
<dbReference type="FunFam" id="3.90.1750.10:FF:000018">
    <property type="entry name" value="E3 ubiquitin-protein ligase HECTD1 isoform X1"/>
    <property type="match status" value="1"/>
</dbReference>
<comment type="function">
    <text evidence="10">E3 ubiquitin-protein ligase which accepts ubiquitin from an E2 ubiquitin-conjugating enzyme in the form of a thioester and then directly transfers the ubiquitin to targeted substrates.</text>
</comment>
<dbReference type="InterPro" id="IPR016024">
    <property type="entry name" value="ARM-type_fold"/>
</dbReference>
<evidence type="ECO:0000256" key="3">
    <source>
        <dbReference type="ARBA" id="ARBA00006331"/>
    </source>
</evidence>
<dbReference type="InterPro" id="IPR008979">
    <property type="entry name" value="Galactose-bd-like_sf"/>
</dbReference>
<feature type="compositionally biased region" description="Basic and acidic residues" evidence="11">
    <location>
        <begin position="491"/>
        <end position="501"/>
    </location>
</feature>
<dbReference type="SUPFAM" id="SSF48403">
    <property type="entry name" value="Ankyrin repeat"/>
    <property type="match status" value="1"/>
</dbReference>
<dbReference type="FunFam" id="3.30.2160.10:FF:000009">
    <property type="entry name" value="E3 ubiquitin-protein ligase HECTD1 isoform X1"/>
    <property type="match status" value="1"/>
</dbReference>
<dbReference type="SUPFAM" id="SSF159034">
    <property type="entry name" value="Mib/herc2 domain-like"/>
    <property type="match status" value="1"/>
</dbReference>
<comment type="pathway">
    <text evidence="2 10">Protein modification; protein ubiquitination.</text>
</comment>
<feature type="region of interest" description="Disordered" evidence="11">
    <location>
        <begin position="1362"/>
        <end position="1391"/>
    </location>
</feature>
<dbReference type="FunFam" id="2.60.120.260:FF:000014">
    <property type="entry name" value="E3 ubiquitin-protein ligase HECTD1 isoform X1"/>
    <property type="match status" value="1"/>
</dbReference>
<dbReference type="SUPFAM" id="SSF48371">
    <property type="entry name" value="ARM repeat"/>
    <property type="match status" value="1"/>
</dbReference>
<comment type="catalytic activity">
    <reaction evidence="1 10">
        <text>S-ubiquitinyl-[E2 ubiquitin-conjugating enzyme]-L-cysteine + [acceptor protein]-L-lysine = [E2 ubiquitin-conjugating enzyme]-L-cysteine + N(6)-ubiquitinyl-[acceptor protein]-L-lysine.</text>
        <dbReference type="EC" id="2.3.2.26"/>
    </reaction>
</comment>
<proteinExistence type="inferred from homology"/>
<evidence type="ECO:0000256" key="11">
    <source>
        <dbReference type="SAM" id="MobiDB-lite"/>
    </source>
</evidence>
<dbReference type="GO" id="GO:0016607">
    <property type="term" value="C:nuclear speck"/>
    <property type="evidence" value="ECO:0007669"/>
    <property type="project" value="TreeGrafter"/>
</dbReference>
<dbReference type="Gene3D" id="2.30.30.40">
    <property type="entry name" value="SH3 Domains"/>
    <property type="match status" value="1"/>
</dbReference>
<feature type="domain" description="HECT" evidence="12">
    <location>
        <begin position="2043"/>
        <end position="2510"/>
    </location>
</feature>
<dbReference type="EC" id="2.3.2.26" evidence="10"/>
<sequence length="2510" mass="277690">MADVDPDTLLEWLQMGQGDERDMQLIALEQLCMLLLMSDNVDRCFETCPPRTFLPALCKIFLDESAPDNVLEVTARAITYYLDVSAECTRRIVGVEGAIKALCNRLVVVELNNRTSRDLAEQCVKVLELICTRESGAVFEAGGLNCVLSFIRDSGHLVHKDTLHSAMAVVSRLCSKMEPQDSSLETCVESLSSLLKHEDHQVSDGALRCFASLADRFTRRGVDPAPLAKHGLTEELLSRMAAAGGTVSGPSSTSKPGRTSTGAQPTVADSKLSNQVSTIVSLLSTLCRGSPLVTHDLLRSALPDSMESALQGDERCVLDTMRLVDLLLVLLFEGRKALPKSTAGTTGRIPGLRRLDSSGERSHRQLIDCIRSKDTDALIDAIDTGAFEVNFMDDVGQTLLNWASAFGTQEMVEFLCERGADVNRGQRSSSLHYAACFGRPQVAKTLLRHGANPDLRDEDGKTPLDKARERGHSEVVAILQSPGDWMCPVNKGEDKKKKDANKEEEEGSEPKGDPEMAPIYLKRLLPVFAQTFQQTMLPSIRKASLALIRKMIHYSCEVLLKEVCDSDAGHNLPTVLVEITATVLDQEDDDDGHLLALQIIRDLVDKGGDVFLDQLARLGVINKVSTLAGPTSDDENEEESKPEKEDEPQEEAKEVQQGKPYHWRDWSVIRGRDCLYIWSDAAALELSNGSNGWFRFILDGKLATMYSSGSPEGGSDSSESRSEFLEKLQRARSQVKPVTASQPILSTLGPTKLTVGNWSLTCLKEGEIAIHNSDGQQATILKEDLPGFVFESNRGTKHSFTAETSLGSEFVTGWTGKRGRKLKSKLEKTKQKVKTVARDLYEDHFKAVESMPRGVVVTLRNIATQLESAWELHTNRQCIEGENTWRDLMKTALENLIVVLKDENTISPYEMCSSGLVQALFTVLNNSVELDMKHDCKPLMERINVFKTAFSENEDDESRPAVALIRKLLAVLESIERLPLHLYDTPGSTYNLQILTRRLRFRLERAPGETALIDRTGRMLKMEPLATVESLEQYLLKMVAKQWYDFDRSSFIFVRKLREGQTFTFRHQHDFDENGIVYWIGTNAKTAYEWVNPAAYGLVVVTSSEGRNLPYGRLEDILSRDSSALNCHTNDDKNAWFAIDLGLWVIPSAYTLRHARGYGRSALRNWVFQVSKDGQIWMSLYTHVDDCSLNEPGSTATWPLDPSKEEKQGWRHIRIKQMGKNASGQTHYLSLSGLEIYGTISGVCEDQLGKAVKEAEANLRRQRRLFRSQVMKYIVPGARVVRGIDWKWRDQDGNPAGEGTVTGEAHNGWIDVTWDAGGSNSYRMGAEGKFDLKLAPGYDPESAPSPKPVSSTVSGTAQSWSSLVKNNCPDKGGSSSAAGASSSSRKGSSSSVCSVASSSDISLSSTKVERRAESLLGGVLGVSGGTIGAEGQEPIVVLSSEAGCASSTLTAEGGERKAGADRQEAVDATSISMALVSVSSPDVSSVSESSSKEAASQRPLCSAASARLSVSSLLAASAPMSSSASVPNLSSREASLMESFVRRAPNMSRTNATNNMNLSRSSSDNNTNTLGRNVMSTATSPLMGAQSFPNLTTTGTTSTVTMSTSIVTSSNNVATATTGLSVGQLLSNTLTTSLTSTSSESDTGQEAEFSLYDFLDSCRANTLLAELDDEEDLPEPDDDDDENEDDNQEDQEYEEVLEEEEYETKGGRRRTWDDDFVLKRQFSALVPAFDPRPGRTNVQQTTDLEIPPPGTPRSEVQEEVECPPSPHLALILKVAGLGTTREVELPLSNYKGTIFYYVQKLLQLSCSGSVKSDKLRRIWEPTYTIMYREMKDSDKEKESRKMDFCEHGCRSGGLSPGSLGVMQTCDILSVAREQAQAKAGSSQSACGVEDVLQLLRILFIIGGDPHAHARTFQEDVDDLQFNASPEEFTSKKVTTKILQQIEEPLALASGALPEWCEQLTSKCPFLIPFETRQLYFTCTAFGASRAIVWLQNRREATMERSRPSTTVRRDDPGEFRVGRLKHERIKVPRGDQMMEWAESVMQIHADRKSVLEVEFQGEEGTGLGPTLEFYALVAAEFQRTSLGIWLCDDDFPDDESRQVDLGGGLKPPGYYVQRSCGLFPAPFPQDSDELERLSKLFFFLGVFLAKCIQDNRLVDLPISRPFFKLLCMGDIKSNMSKLLYASRGGPLLLDPTEQHRHFSEIQSEASTEESQDTYSIGSFDEDSKSEFILDPPKPKPPAWYHGILTWEDFELVNPHRAKFLKEMKELAVKRRLILGNKSLSEDEKNTRLQDLMLKNPMGSGPPLSVEDLGLNFQFCPSSKVHGFSAVDLKPNGNDEMVTMENAEEYVELMFDFSMHTGIQKQMEAFREGFNRVFPMEKLSSFSHKEVQMILCGNQSPSWTSEDVMNYTEPKLGYTRDSPGFLRFVRVLCGMSSDERKAFLQFTTGCSTLPPGGLANLHPRLTIVRKVDATDSSYPSVNTCVHYLKLPEYSSEDIMRERLLAATMEKGFHLN</sequence>
<evidence type="ECO:0000256" key="10">
    <source>
        <dbReference type="RuleBase" id="RU369009"/>
    </source>
</evidence>
<feature type="compositionally biased region" description="Low complexity" evidence="11">
    <location>
        <begin position="1372"/>
        <end position="1391"/>
    </location>
</feature>
<dbReference type="GO" id="GO:0043161">
    <property type="term" value="P:proteasome-mediated ubiquitin-dependent protein catabolic process"/>
    <property type="evidence" value="ECO:0007669"/>
    <property type="project" value="TreeGrafter"/>
</dbReference>
<gene>
    <name evidence="14" type="primary">HECTD1</name>
    <name evidence="14" type="synonym">hectd1</name>
</gene>
<dbReference type="PANTHER" id="PTHR45670">
    <property type="entry name" value="E3 UBIQUITIN-PROTEIN LIGASE TRIP12"/>
    <property type="match status" value="1"/>
</dbReference>
<name>A0A674A308_SALTR</name>
<dbReference type="Gene3D" id="1.25.10.10">
    <property type="entry name" value="Leucine-rich Repeat Variant"/>
    <property type="match status" value="1"/>
</dbReference>
<evidence type="ECO:0000256" key="6">
    <source>
        <dbReference type="ARBA" id="ARBA00022786"/>
    </source>
</evidence>
<keyword evidence="7 8" id="KW-0040">ANK repeat</keyword>
<dbReference type="CDD" id="cd00078">
    <property type="entry name" value="HECTc"/>
    <property type="match status" value="1"/>
</dbReference>
<evidence type="ECO:0000256" key="9">
    <source>
        <dbReference type="PROSITE-ProRule" id="PRU00104"/>
    </source>
</evidence>
<feature type="repeat" description="ANK" evidence="8">
    <location>
        <begin position="395"/>
        <end position="427"/>
    </location>
</feature>
<keyword evidence="6 9" id="KW-0833">Ubl conjugation pathway</keyword>
<feature type="region of interest" description="Disordered" evidence="11">
    <location>
        <begin position="450"/>
        <end position="469"/>
    </location>
</feature>
<feature type="region of interest" description="Disordered" evidence="11">
    <location>
        <begin position="1337"/>
        <end position="1356"/>
    </location>
</feature>
<dbReference type="InterPro" id="IPR037252">
    <property type="entry name" value="Mib_Herc2_sf"/>
</dbReference>
<feature type="region of interest" description="Disordered" evidence="11">
    <location>
        <begin position="487"/>
        <end position="515"/>
    </location>
</feature>